<dbReference type="PROSITE" id="PS51329">
    <property type="entry name" value="C_CAP_COFACTOR_C"/>
    <property type="match status" value="1"/>
</dbReference>
<proteinExistence type="inferred from homology"/>
<dbReference type="PANTHER" id="PTHR16052">
    <property type="entry name" value="TBCC DOMAIN-CONTAINING PROTEIN 1"/>
    <property type="match status" value="1"/>
</dbReference>
<keyword evidence="4" id="KW-1185">Reference proteome</keyword>
<dbReference type="InterPro" id="IPR012945">
    <property type="entry name" value="Tubulin-bd_cofactor_C_dom"/>
</dbReference>
<dbReference type="EMBL" id="JAMWBK010000003">
    <property type="protein sequence ID" value="KAJ8907133.1"/>
    <property type="molecule type" value="Genomic_DNA"/>
</dbReference>
<dbReference type="Gene3D" id="2.160.20.70">
    <property type="match status" value="1"/>
</dbReference>
<comment type="similarity">
    <text evidence="1">Belongs to the TBCC family.</text>
</comment>
<dbReference type="InterPro" id="IPR017901">
    <property type="entry name" value="C-CAP_CF_C-like"/>
</dbReference>
<dbReference type="PANTHER" id="PTHR16052:SF0">
    <property type="entry name" value="TBCC DOMAIN-CONTAINING PROTEIN 1"/>
    <property type="match status" value="1"/>
</dbReference>
<evidence type="ECO:0000256" key="1">
    <source>
        <dbReference type="ARBA" id="ARBA00008848"/>
    </source>
</evidence>
<dbReference type="Proteomes" id="UP001157974">
    <property type="component" value="Unassembled WGS sequence"/>
</dbReference>
<accession>A0AAV8V150</accession>
<organism evidence="3 4">
    <name type="scientific">Rhodosorus marinus</name>
    <dbReference type="NCBI Taxonomy" id="101924"/>
    <lineage>
        <taxon>Eukaryota</taxon>
        <taxon>Rhodophyta</taxon>
        <taxon>Stylonematophyceae</taxon>
        <taxon>Stylonematales</taxon>
        <taxon>Stylonemataceae</taxon>
        <taxon>Rhodosorus</taxon>
    </lineage>
</organism>
<reference evidence="3 4" key="1">
    <citation type="journal article" date="2023" name="Nat. Commun.">
        <title>Origin of minicircular mitochondrial genomes in red algae.</title>
        <authorList>
            <person name="Lee Y."/>
            <person name="Cho C.H."/>
            <person name="Lee Y.M."/>
            <person name="Park S.I."/>
            <person name="Yang J.H."/>
            <person name="West J.A."/>
            <person name="Bhattacharya D."/>
            <person name="Yoon H.S."/>
        </authorList>
    </citation>
    <scope>NUCLEOTIDE SEQUENCE [LARGE SCALE GENOMIC DNA]</scope>
    <source>
        <strain evidence="3 4">CCMP1338</strain>
        <tissue evidence="3">Whole cell</tissue>
    </source>
</reference>
<evidence type="ECO:0000313" key="4">
    <source>
        <dbReference type="Proteomes" id="UP001157974"/>
    </source>
</evidence>
<dbReference type="AlphaFoldDB" id="A0AAV8V150"/>
<name>A0AAV8V150_9RHOD</name>
<sequence>MQVPLIVAATLSDSVDFGQLVEERSYCVDVNGVPCITRELFTRITSGWLPKSDDWQDVVIGAMCIHFPQSILAVNASMKVSNAGKWVAPIVEFNPFTSKENIYLPFPELLIYLLLQLRSKKLASNYREKADAKWPEEGTLRRAGTPTDLNHERLPNQMASSPLLQSTMIHDLGREEMLILENLEGILQMVAQLYGIEGATADTQLSLKQVDHLSYLFLVGLDDEGRFLPVSSVFKEWEEDREKKLPIRTIISTIKRLLKEQKDKAAKHQTFEVLRLEKKTMLRSGTAQSPLRGKDVRIVECSESYVYILNSTHRVSVIGCMDCTIFVGAAVSLSINACSRVKIIATAKNCRVSNCVDTTVYLCTNHKPQVIGDTRAVVFGPYNASYDQFERDAKVIGVDPTKNTWDDYYAPIGVSAGSSAFSGSPNADQPSPTLPASVVTLLPPEKFFPFVVPIAKESEPTISSGVTPAPQAAPLPPKYAEIIERRKAEVEGLRKAVRTAQSKYTDDGKQGGSSGQDLQSVVQEYFREWLITSGNLRQINDLVKLEEEFNKAAGK</sequence>
<protein>
    <recommendedName>
        <fullName evidence="2">C-CAP/cofactor C-like domain-containing protein</fullName>
    </recommendedName>
</protein>
<comment type="caution">
    <text evidence="3">The sequence shown here is derived from an EMBL/GenBank/DDBJ whole genome shotgun (WGS) entry which is preliminary data.</text>
</comment>
<dbReference type="InterPro" id="IPR016098">
    <property type="entry name" value="CAP/MinC_C"/>
</dbReference>
<gene>
    <name evidence="3" type="ORF">NDN08_003615</name>
</gene>
<feature type="domain" description="C-CAP/cofactor C-like" evidence="2">
    <location>
        <begin position="261"/>
        <end position="414"/>
    </location>
</feature>
<evidence type="ECO:0000259" key="2">
    <source>
        <dbReference type="PROSITE" id="PS51329"/>
    </source>
</evidence>
<evidence type="ECO:0000313" key="3">
    <source>
        <dbReference type="EMBL" id="KAJ8907133.1"/>
    </source>
</evidence>
<dbReference type="Pfam" id="PF07986">
    <property type="entry name" value="TBCC"/>
    <property type="match status" value="1"/>
</dbReference>
<dbReference type="InterPro" id="IPR039589">
    <property type="entry name" value="TBCC1"/>
</dbReference>